<dbReference type="PANTHER" id="PTHR33119:SF1">
    <property type="entry name" value="FE2OG DIOXYGENASE DOMAIN-CONTAINING PROTEIN"/>
    <property type="match status" value="1"/>
</dbReference>
<evidence type="ECO:0000313" key="2">
    <source>
        <dbReference type="EMBL" id="KAF9336148.1"/>
    </source>
</evidence>
<evidence type="ECO:0000313" key="3">
    <source>
        <dbReference type="Proteomes" id="UP000696485"/>
    </source>
</evidence>
<dbReference type="InterPro" id="IPR049192">
    <property type="entry name" value="DUF4246_C"/>
</dbReference>
<proteinExistence type="predicted"/>
<evidence type="ECO:0000259" key="1">
    <source>
        <dbReference type="Pfam" id="PF14033"/>
    </source>
</evidence>
<name>A0A9P5SRF1_9FUNG</name>
<comment type="caution">
    <text evidence="2">The sequence shown here is derived from an EMBL/GenBank/DDBJ whole genome shotgun (WGS) entry which is preliminary data.</text>
</comment>
<organism evidence="2 3">
    <name type="scientific">Podila minutissima</name>
    <dbReference type="NCBI Taxonomy" id="64525"/>
    <lineage>
        <taxon>Eukaryota</taxon>
        <taxon>Fungi</taxon>
        <taxon>Fungi incertae sedis</taxon>
        <taxon>Mucoromycota</taxon>
        <taxon>Mortierellomycotina</taxon>
        <taxon>Mortierellomycetes</taxon>
        <taxon>Mortierellales</taxon>
        <taxon>Mortierellaceae</taxon>
        <taxon>Podila</taxon>
    </lineage>
</organism>
<dbReference type="Pfam" id="PF14033">
    <property type="entry name" value="DUF4246"/>
    <property type="match status" value="2"/>
</dbReference>
<dbReference type="EMBL" id="JAAAUY010000070">
    <property type="protein sequence ID" value="KAF9336148.1"/>
    <property type="molecule type" value="Genomic_DNA"/>
</dbReference>
<keyword evidence="3" id="KW-1185">Reference proteome</keyword>
<gene>
    <name evidence="2" type="ORF">BG006_009559</name>
</gene>
<protein>
    <recommendedName>
        <fullName evidence="1">DUF4246 domain-containing protein</fullName>
    </recommendedName>
</protein>
<reference evidence="2" key="1">
    <citation type="journal article" date="2020" name="Fungal Divers.">
        <title>Resolving the Mortierellaceae phylogeny through synthesis of multi-gene phylogenetics and phylogenomics.</title>
        <authorList>
            <person name="Vandepol N."/>
            <person name="Liber J."/>
            <person name="Desiro A."/>
            <person name="Na H."/>
            <person name="Kennedy M."/>
            <person name="Barry K."/>
            <person name="Grigoriev I.V."/>
            <person name="Miller A.N."/>
            <person name="O'Donnell K."/>
            <person name="Stajich J.E."/>
            <person name="Bonito G."/>
        </authorList>
    </citation>
    <scope>NUCLEOTIDE SEQUENCE</scope>
    <source>
        <strain evidence="2">NVP1</strain>
    </source>
</reference>
<dbReference type="AlphaFoldDB" id="A0A9P5SRF1"/>
<dbReference type="PANTHER" id="PTHR33119">
    <property type="entry name" value="IFI3P"/>
    <property type="match status" value="1"/>
</dbReference>
<feature type="domain" description="DUF4246" evidence="1">
    <location>
        <begin position="303"/>
        <end position="393"/>
    </location>
</feature>
<dbReference type="Proteomes" id="UP000696485">
    <property type="component" value="Unassembled WGS sequence"/>
</dbReference>
<sequence length="439" mass="50416">MPPEQSPSALPYPWSGEEYERAFSISLLPELVLVAASNAIRDKLNWWEKYQDPELDWYVEQRLKPVQSKRSEVPIEIAVDGTRKADGLISPELKKRLLAGVNKLMDVPEHLKDWHPGSDKQVLDLVHPSLFPFIAGRTLVVQDKPAILPLSFIGQGETIPMHRGKAHFESYINSLHPAEHRELYPVLEEILEMFIPMFEEILSDMRVFTTKEKRFKAHPSEWHSQVLHFGDNWDAYLAHVDARIPNPFKVPEFVPPQEPERYNLRGQKLQVVVKLVTIELTPQNPKHTGGSWHVEGMANENIELEHEQVDCSGFRIMFGLEDEQALIQYLDGIVTKEDRCIAFPNIFQHQVQPFELADPTKPGTRKILVFFLVNPEAPVLSTTNVPPLQKAWAPMKDLMLEAALKLPTELVQEIDRLADWPIEMEEALAHRLDLMNERS</sequence>
<accession>A0A9P5SRF1</accession>
<feature type="domain" description="DUF4246" evidence="1">
    <location>
        <begin position="80"/>
        <end position="302"/>
    </location>
</feature>
<dbReference type="InterPro" id="IPR025340">
    <property type="entry name" value="DUF4246"/>
</dbReference>